<evidence type="ECO:0000256" key="2">
    <source>
        <dbReference type="ARBA" id="ARBA00022525"/>
    </source>
</evidence>
<sequence length="177" mass="20120">MLKTTFFIAMCLGCIHGKKGEPLRVAYCKKFCLNKKHQACGCELRKGVSEPETMSLLITFRRAILAQHNKLRNKLASGKEDYNGSSSAADMMALSYSLELENMARCYLRSKFVGEDLNPCLGMANGQSVEQIVSMQNSLDVTDLQTHTIIKQWYGEIKNMKPEYYEKRPNPKYYNGL</sequence>
<reference evidence="4 5" key="1">
    <citation type="journal article" date="2008" name="Nature">
        <title>The genome of the model beetle and pest Tribolium castaneum.</title>
        <authorList>
            <consortium name="Tribolium Genome Sequencing Consortium"/>
            <person name="Richards S."/>
            <person name="Gibbs R.A."/>
            <person name="Weinstock G.M."/>
            <person name="Brown S.J."/>
            <person name="Denell R."/>
            <person name="Beeman R.W."/>
            <person name="Gibbs R."/>
            <person name="Beeman R.W."/>
            <person name="Brown S.J."/>
            <person name="Bucher G."/>
            <person name="Friedrich M."/>
            <person name="Grimmelikhuijzen C.J."/>
            <person name="Klingler M."/>
            <person name="Lorenzen M."/>
            <person name="Richards S."/>
            <person name="Roth S."/>
            <person name="Schroder R."/>
            <person name="Tautz D."/>
            <person name="Zdobnov E.M."/>
            <person name="Muzny D."/>
            <person name="Gibbs R.A."/>
            <person name="Weinstock G.M."/>
            <person name="Attaway T."/>
            <person name="Bell S."/>
            <person name="Buhay C.J."/>
            <person name="Chandrabose M.N."/>
            <person name="Chavez D."/>
            <person name="Clerk-Blankenburg K.P."/>
            <person name="Cree A."/>
            <person name="Dao M."/>
            <person name="Davis C."/>
            <person name="Chacko J."/>
            <person name="Dinh H."/>
            <person name="Dugan-Rocha S."/>
            <person name="Fowler G."/>
            <person name="Garner T.T."/>
            <person name="Garnes J."/>
            <person name="Gnirke A."/>
            <person name="Hawes A."/>
            <person name="Hernandez J."/>
            <person name="Hines S."/>
            <person name="Holder M."/>
            <person name="Hume J."/>
            <person name="Jhangiani S.N."/>
            <person name="Joshi V."/>
            <person name="Khan Z.M."/>
            <person name="Jackson L."/>
            <person name="Kovar C."/>
            <person name="Kowis A."/>
            <person name="Lee S."/>
            <person name="Lewis L.R."/>
            <person name="Margolis J."/>
            <person name="Morgan M."/>
            <person name="Nazareth L.V."/>
            <person name="Nguyen N."/>
            <person name="Okwuonu G."/>
            <person name="Parker D."/>
            <person name="Richards S."/>
            <person name="Ruiz S.J."/>
            <person name="Santibanez J."/>
            <person name="Savard J."/>
            <person name="Scherer S.E."/>
            <person name="Schneider B."/>
            <person name="Sodergren E."/>
            <person name="Tautz D."/>
            <person name="Vattahil S."/>
            <person name="Villasana D."/>
            <person name="White C.S."/>
            <person name="Wright R."/>
            <person name="Park Y."/>
            <person name="Beeman R.W."/>
            <person name="Lord J."/>
            <person name="Oppert B."/>
            <person name="Lorenzen M."/>
            <person name="Brown S."/>
            <person name="Wang L."/>
            <person name="Savard J."/>
            <person name="Tautz D."/>
            <person name="Richards S."/>
            <person name="Weinstock G."/>
            <person name="Gibbs R.A."/>
            <person name="Liu Y."/>
            <person name="Worley K."/>
            <person name="Weinstock G."/>
            <person name="Elsik C.G."/>
            <person name="Reese J.T."/>
            <person name="Elhaik E."/>
            <person name="Landan G."/>
            <person name="Graur D."/>
            <person name="Arensburger P."/>
            <person name="Atkinson P."/>
            <person name="Beeman R.W."/>
            <person name="Beidler J."/>
            <person name="Brown S.J."/>
            <person name="Demuth J.P."/>
            <person name="Drury D.W."/>
            <person name="Du Y.Z."/>
            <person name="Fujiwara H."/>
            <person name="Lorenzen M."/>
            <person name="Maselli V."/>
            <person name="Osanai M."/>
            <person name="Park Y."/>
            <person name="Robertson H.M."/>
            <person name="Tu Z."/>
            <person name="Wang J.J."/>
            <person name="Wang S."/>
            <person name="Richards S."/>
            <person name="Song H."/>
            <person name="Zhang L."/>
            <person name="Sodergren E."/>
            <person name="Werner D."/>
            <person name="Stanke M."/>
            <person name="Morgenstern B."/>
            <person name="Solovyev V."/>
            <person name="Kosarev P."/>
            <person name="Brown G."/>
            <person name="Chen H.C."/>
            <person name="Ermolaeva O."/>
            <person name="Hlavina W."/>
            <person name="Kapustin Y."/>
            <person name="Kiryutin B."/>
            <person name="Kitts P."/>
            <person name="Maglott D."/>
            <person name="Pruitt K."/>
            <person name="Sapojnikov V."/>
            <person name="Souvorov A."/>
            <person name="Mackey A.J."/>
            <person name="Waterhouse R.M."/>
            <person name="Wyder S."/>
            <person name="Zdobnov E.M."/>
            <person name="Zdobnov E.M."/>
            <person name="Wyder S."/>
            <person name="Kriventseva E.V."/>
            <person name="Kadowaki T."/>
            <person name="Bork P."/>
            <person name="Aranda M."/>
            <person name="Bao R."/>
            <person name="Beermann A."/>
            <person name="Berns N."/>
            <person name="Bolognesi R."/>
            <person name="Bonneton F."/>
            <person name="Bopp D."/>
            <person name="Brown S.J."/>
            <person name="Bucher G."/>
            <person name="Butts T."/>
            <person name="Chaumot A."/>
            <person name="Denell R.E."/>
            <person name="Ferrier D.E."/>
            <person name="Friedrich M."/>
            <person name="Gordon C.M."/>
            <person name="Jindra M."/>
            <person name="Klingler M."/>
            <person name="Lan Q."/>
            <person name="Lattorff H.M."/>
            <person name="Laudet V."/>
            <person name="von Levetsow C."/>
            <person name="Liu Z."/>
            <person name="Lutz R."/>
            <person name="Lynch J.A."/>
            <person name="da Fonseca R.N."/>
            <person name="Posnien N."/>
            <person name="Reuter R."/>
            <person name="Roth S."/>
            <person name="Savard J."/>
            <person name="Schinko J.B."/>
            <person name="Schmitt C."/>
            <person name="Schoppmeier M."/>
            <person name="Schroder R."/>
            <person name="Shippy T.D."/>
            <person name="Simonnet F."/>
            <person name="Marques-Souza H."/>
            <person name="Tautz D."/>
            <person name="Tomoyasu Y."/>
            <person name="Trauner J."/>
            <person name="Van der Zee M."/>
            <person name="Vervoort M."/>
            <person name="Wittkopp N."/>
            <person name="Wimmer E.A."/>
            <person name="Yang X."/>
            <person name="Jones A.K."/>
            <person name="Sattelle D.B."/>
            <person name="Ebert P.R."/>
            <person name="Nelson D."/>
            <person name="Scott J.G."/>
            <person name="Beeman R.W."/>
            <person name="Muthukrishnan S."/>
            <person name="Kramer K.J."/>
            <person name="Arakane Y."/>
            <person name="Beeman R.W."/>
            <person name="Zhu Q."/>
            <person name="Hogenkamp D."/>
            <person name="Dixit R."/>
            <person name="Oppert B."/>
            <person name="Jiang H."/>
            <person name="Zou Z."/>
            <person name="Marshall J."/>
            <person name="Elpidina E."/>
            <person name="Vinokurov K."/>
            <person name="Oppert C."/>
            <person name="Zou Z."/>
            <person name="Evans J."/>
            <person name="Lu Z."/>
            <person name="Zhao P."/>
            <person name="Sumathipala N."/>
            <person name="Altincicek B."/>
            <person name="Vilcinskas A."/>
            <person name="Williams M."/>
            <person name="Hultmark D."/>
            <person name="Hetru C."/>
            <person name="Jiang H."/>
            <person name="Grimmelikhuijzen C.J."/>
            <person name="Hauser F."/>
            <person name="Cazzamali G."/>
            <person name="Williamson M."/>
            <person name="Park Y."/>
            <person name="Li B."/>
            <person name="Tanaka Y."/>
            <person name="Predel R."/>
            <person name="Neupert S."/>
            <person name="Schachtner J."/>
            <person name="Verleyen P."/>
            <person name="Raible F."/>
            <person name="Bork P."/>
            <person name="Friedrich M."/>
            <person name="Walden K.K."/>
            <person name="Robertson H.M."/>
            <person name="Angeli S."/>
            <person name="Foret S."/>
            <person name="Bucher G."/>
            <person name="Schuetz S."/>
            <person name="Maleszka R."/>
            <person name="Wimmer E.A."/>
            <person name="Beeman R.W."/>
            <person name="Lorenzen M."/>
            <person name="Tomoyasu Y."/>
            <person name="Miller S.C."/>
            <person name="Grossmann D."/>
            <person name="Bucher G."/>
        </authorList>
    </citation>
    <scope>NUCLEOTIDE SEQUENCE [LARGE SCALE GENOMIC DNA]</scope>
    <source>
        <strain evidence="4 5">Georgia GA2</strain>
    </source>
</reference>
<dbReference type="AlphaFoldDB" id="A0A139WM60"/>
<dbReference type="EMBL" id="KQ971318">
    <property type="protein sequence ID" value="KYB28931.1"/>
    <property type="molecule type" value="Genomic_DNA"/>
</dbReference>
<comment type="subcellular location">
    <subcellularLocation>
        <location evidence="1">Secreted</location>
    </subcellularLocation>
</comment>
<dbReference type="SUPFAM" id="SSF55797">
    <property type="entry name" value="PR-1-like"/>
    <property type="match status" value="1"/>
</dbReference>
<organism evidence="4 5">
    <name type="scientific">Tribolium castaneum</name>
    <name type="common">Red flour beetle</name>
    <dbReference type="NCBI Taxonomy" id="7070"/>
    <lineage>
        <taxon>Eukaryota</taxon>
        <taxon>Metazoa</taxon>
        <taxon>Ecdysozoa</taxon>
        <taxon>Arthropoda</taxon>
        <taxon>Hexapoda</taxon>
        <taxon>Insecta</taxon>
        <taxon>Pterygota</taxon>
        <taxon>Neoptera</taxon>
        <taxon>Endopterygota</taxon>
        <taxon>Coleoptera</taxon>
        <taxon>Polyphaga</taxon>
        <taxon>Cucujiformia</taxon>
        <taxon>Tenebrionidae</taxon>
        <taxon>Tenebrionidae incertae sedis</taxon>
        <taxon>Tribolium</taxon>
    </lineage>
</organism>
<feature type="signal peptide" evidence="3">
    <location>
        <begin position="1"/>
        <end position="20"/>
    </location>
</feature>
<dbReference type="Gene3D" id="3.40.33.10">
    <property type="entry name" value="CAP"/>
    <property type="match status" value="1"/>
</dbReference>
<evidence type="ECO:0000313" key="5">
    <source>
        <dbReference type="Proteomes" id="UP000007266"/>
    </source>
</evidence>
<reference evidence="4 5" key="2">
    <citation type="journal article" date="2010" name="Nucleic Acids Res.">
        <title>BeetleBase in 2010: revisions to provide comprehensive genomic information for Tribolium castaneum.</title>
        <authorList>
            <person name="Kim H.S."/>
            <person name="Murphy T."/>
            <person name="Xia J."/>
            <person name="Caragea D."/>
            <person name="Park Y."/>
            <person name="Beeman R.W."/>
            <person name="Lorenzen M.D."/>
            <person name="Butcher S."/>
            <person name="Manak J.R."/>
            <person name="Brown S.J."/>
        </authorList>
    </citation>
    <scope>GENOME REANNOTATION</scope>
    <source>
        <strain evidence="4 5">Georgia GA2</strain>
    </source>
</reference>
<protein>
    <submittedName>
        <fullName evidence="4">CRISP/Allergen/PR-1-like Protein</fullName>
    </submittedName>
</protein>
<keyword evidence="5" id="KW-1185">Reference proteome</keyword>
<dbReference type="Proteomes" id="UP000007266">
    <property type="component" value="Linkage group 3"/>
</dbReference>
<dbReference type="GO" id="GO:0005615">
    <property type="term" value="C:extracellular space"/>
    <property type="evidence" value="ECO:0000318"/>
    <property type="project" value="GO_Central"/>
</dbReference>
<dbReference type="InterPro" id="IPR035940">
    <property type="entry name" value="CAP_sf"/>
</dbReference>
<keyword evidence="3" id="KW-0732">Signal</keyword>
<evidence type="ECO:0000256" key="1">
    <source>
        <dbReference type="ARBA" id="ARBA00004613"/>
    </source>
</evidence>
<proteinExistence type="predicted"/>
<accession>A0A139WM60</accession>
<evidence type="ECO:0000313" key="4">
    <source>
        <dbReference type="EMBL" id="KYB28931.1"/>
    </source>
</evidence>
<keyword evidence="2" id="KW-0964">Secreted</keyword>
<dbReference type="CDD" id="cd05380">
    <property type="entry name" value="CAP_euk"/>
    <property type="match status" value="1"/>
</dbReference>
<name>A0A139WM60_TRICA</name>
<gene>
    <name evidence="4" type="primary">AUGUSTUS-3.0.2_32286</name>
    <name evidence="4" type="ORF">TcasGA2_TC032286</name>
</gene>
<feature type="chain" id="PRO_5007300174" evidence="3">
    <location>
        <begin position="21"/>
        <end position="177"/>
    </location>
</feature>
<dbReference type="InParanoid" id="A0A139WM60"/>
<evidence type="ECO:0000256" key="3">
    <source>
        <dbReference type="SAM" id="SignalP"/>
    </source>
</evidence>